<dbReference type="Pfam" id="PF21647">
    <property type="entry name" value="DUF6857"/>
    <property type="match status" value="1"/>
</dbReference>
<sequence>MAALVPGVLLKLLQHMNTDVKIAGEHRSSLLQVVGIVPSLAGGELFSNQGFFLKVSDSSHATYVSLADEHDDLILSDKIQLGQFIHVDRLEAAMPVPVLRGVRPVPGRHPCVGSPEDVVSSRHLSFLSTSKDISSVSLPIGKEKNNAVKVNGTTKIEVMEKKKASLSRSTSSLAKHALINTVEKKQASDMKSSLMSLRSIPTSPTSCHSVPASFDKLSNGSRQLAKVKRPDKQSSAAMNLLERAASVLRATATGRRSYASSSVGNLTPGFELGPKALRKSWEGKAETKGRESSSTRLSKTEQKTEVRSSSAPQRKPVSAERQILKEEIKAQTPPKRGNMNATLEDANKSINQKPSNAKKTPDGMSTHCISPSSLVRVSKKWTEGSIAWASLPPSLVKIGKEVLRYRDSAQQAAIEALQEASAAESLIRCLSIYTELCSTAKEENPQPAVEQFLILHSSLANAGLVSESLKATAADCSCSSDDQSPTISEETARVSSDSHRRAAAWVHAALSTDLSALSLYTHKSQPLLPGTAPSQAVVVLGGNPSKTAAPSLKDASFSQMKPRAPAAYIKVGKQRPAATVSLPARLWEKGGGLKEGVELAQALGEEAKHWFVGFVERFLDTEASGDTRLPWDRDVVAGMLSQLKKVNDWLDEAGRRDGTGDEEEDGFSAAACGGLPPETVDRLRKKIYEYLLTHVESAAVALGSGGCAGNLPTAAAVGGRQVRKS</sequence>
<evidence type="ECO:0000259" key="2">
    <source>
        <dbReference type="Pfam" id="PF06075"/>
    </source>
</evidence>
<feature type="region of interest" description="Disordered" evidence="1">
    <location>
        <begin position="255"/>
        <end position="274"/>
    </location>
</feature>
<dbReference type="PANTHER" id="PTHR31928:SF4">
    <property type="entry name" value="OS08G0541500 PROTEIN"/>
    <property type="match status" value="1"/>
</dbReference>
<feature type="compositionally biased region" description="Polar residues" evidence="1">
    <location>
        <begin position="348"/>
        <end position="358"/>
    </location>
</feature>
<keyword evidence="5" id="KW-1185">Reference proteome</keyword>
<feature type="compositionally biased region" description="Basic and acidic residues" evidence="1">
    <location>
        <begin position="280"/>
        <end position="306"/>
    </location>
</feature>
<evidence type="ECO:0000256" key="1">
    <source>
        <dbReference type="SAM" id="MobiDB-lite"/>
    </source>
</evidence>
<evidence type="ECO:0000313" key="4">
    <source>
        <dbReference type="EMBL" id="KAK8921385.1"/>
    </source>
</evidence>
<gene>
    <name evidence="4" type="ORF">KSP39_PZI019990</name>
</gene>
<dbReference type="PANTHER" id="PTHR31928">
    <property type="entry name" value="EXPRESSED PROTEIN"/>
    <property type="match status" value="1"/>
</dbReference>
<organism evidence="4 5">
    <name type="scientific">Platanthera zijinensis</name>
    <dbReference type="NCBI Taxonomy" id="2320716"/>
    <lineage>
        <taxon>Eukaryota</taxon>
        <taxon>Viridiplantae</taxon>
        <taxon>Streptophyta</taxon>
        <taxon>Embryophyta</taxon>
        <taxon>Tracheophyta</taxon>
        <taxon>Spermatophyta</taxon>
        <taxon>Magnoliopsida</taxon>
        <taxon>Liliopsida</taxon>
        <taxon>Asparagales</taxon>
        <taxon>Orchidaceae</taxon>
        <taxon>Orchidoideae</taxon>
        <taxon>Orchideae</taxon>
        <taxon>Orchidinae</taxon>
        <taxon>Platanthera</taxon>
    </lineage>
</organism>
<dbReference type="InterPro" id="IPR010341">
    <property type="entry name" value="DUF936_pln"/>
</dbReference>
<dbReference type="Proteomes" id="UP001418222">
    <property type="component" value="Unassembled WGS sequence"/>
</dbReference>
<accession>A0AAP0FX20</accession>
<dbReference type="InterPro" id="IPR048297">
    <property type="entry name" value="DUF936_dom_pln"/>
</dbReference>
<feature type="domain" description="DUF936" evidence="2">
    <location>
        <begin position="4"/>
        <end position="119"/>
    </location>
</feature>
<feature type="domain" description="DUF6857" evidence="3">
    <location>
        <begin position="378"/>
        <end position="701"/>
    </location>
</feature>
<evidence type="ECO:0000259" key="3">
    <source>
        <dbReference type="Pfam" id="PF21647"/>
    </source>
</evidence>
<dbReference type="EMBL" id="JBBWWQ010000018">
    <property type="protein sequence ID" value="KAK8921385.1"/>
    <property type="molecule type" value="Genomic_DNA"/>
</dbReference>
<reference evidence="4 5" key="1">
    <citation type="journal article" date="2022" name="Nat. Plants">
        <title>Genomes of leafy and leafless Platanthera orchids illuminate the evolution of mycoheterotrophy.</title>
        <authorList>
            <person name="Li M.H."/>
            <person name="Liu K.W."/>
            <person name="Li Z."/>
            <person name="Lu H.C."/>
            <person name="Ye Q.L."/>
            <person name="Zhang D."/>
            <person name="Wang J.Y."/>
            <person name="Li Y.F."/>
            <person name="Zhong Z.M."/>
            <person name="Liu X."/>
            <person name="Yu X."/>
            <person name="Liu D.K."/>
            <person name="Tu X.D."/>
            <person name="Liu B."/>
            <person name="Hao Y."/>
            <person name="Liao X.Y."/>
            <person name="Jiang Y.T."/>
            <person name="Sun W.H."/>
            <person name="Chen J."/>
            <person name="Chen Y.Q."/>
            <person name="Ai Y."/>
            <person name="Zhai J.W."/>
            <person name="Wu S.S."/>
            <person name="Zhou Z."/>
            <person name="Hsiao Y.Y."/>
            <person name="Wu W.L."/>
            <person name="Chen Y.Y."/>
            <person name="Lin Y.F."/>
            <person name="Hsu J.L."/>
            <person name="Li C.Y."/>
            <person name="Wang Z.W."/>
            <person name="Zhao X."/>
            <person name="Zhong W.Y."/>
            <person name="Ma X.K."/>
            <person name="Ma L."/>
            <person name="Huang J."/>
            <person name="Chen G.Z."/>
            <person name="Huang M.Z."/>
            <person name="Huang L."/>
            <person name="Peng D.H."/>
            <person name="Luo Y.B."/>
            <person name="Zou S.Q."/>
            <person name="Chen S.P."/>
            <person name="Lan S."/>
            <person name="Tsai W.C."/>
            <person name="Van de Peer Y."/>
            <person name="Liu Z.J."/>
        </authorList>
    </citation>
    <scope>NUCLEOTIDE SEQUENCE [LARGE SCALE GENOMIC DNA]</scope>
    <source>
        <strain evidence="4">Lor287</strain>
    </source>
</reference>
<name>A0AAP0FX20_9ASPA</name>
<dbReference type="Pfam" id="PF06075">
    <property type="entry name" value="DUF936"/>
    <property type="match status" value="1"/>
</dbReference>
<proteinExistence type="predicted"/>
<evidence type="ECO:0000313" key="5">
    <source>
        <dbReference type="Proteomes" id="UP001418222"/>
    </source>
</evidence>
<protein>
    <submittedName>
        <fullName evidence="4">Uncharacterized protein</fullName>
    </submittedName>
</protein>
<dbReference type="InterPro" id="IPR049172">
    <property type="entry name" value="DUF6857_pln"/>
</dbReference>
<dbReference type="AlphaFoldDB" id="A0AAP0FX20"/>
<comment type="caution">
    <text evidence="4">The sequence shown here is derived from an EMBL/GenBank/DDBJ whole genome shotgun (WGS) entry which is preliminary data.</text>
</comment>
<feature type="region of interest" description="Disordered" evidence="1">
    <location>
        <begin position="280"/>
        <end position="367"/>
    </location>
</feature>